<evidence type="ECO:0000256" key="1">
    <source>
        <dbReference type="ARBA" id="ARBA00022553"/>
    </source>
</evidence>
<evidence type="ECO:0000259" key="4">
    <source>
        <dbReference type="PROSITE" id="PS50110"/>
    </source>
</evidence>
<evidence type="ECO:0000256" key="3">
    <source>
        <dbReference type="PROSITE-ProRule" id="PRU00169"/>
    </source>
</evidence>
<dbReference type="PANTHER" id="PTHR44591">
    <property type="entry name" value="STRESS RESPONSE REGULATOR PROTEIN 1"/>
    <property type="match status" value="1"/>
</dbReference>
<reference evidence="6" key="1">
    <citation type="journal article" date="2017" name="Proc. Natl. Acad. Sci. U.S.A.">
        <title>Simulation of Deepwater Horizon oil plume reveals substrate specialization within a complex community of hydrocarbon-degraders.</title>
        <authorList>
            <person name="Hu P."/>
            <person name="Dubinsky E.A."/>
            <person name="Probst A.J."/>
            <person name="Wang J."/>
            <person name="Sieber C.M.K."/>
            <person name="Tom L.M."/>
            <person name="Gardinali P."/>
            <person name="Banfield J.F."/>
            <person name="Atlas R.M."/>
            <person name="Andersen G.L."/>
        </authorList>
    </citation>
    <scope>NUCLEOTIDE SEQUENCE [LARGE SCALE GENOMIC DNA]</scope>
</reference>
<accession>A0A1Y5FCQ1</accession>
<dbReference type="SUPFAM" id="SSF52172">
    <property type="entry name" value="CheY-like"/>
    <property type="match status" value="1"/>
</dbReference>
<organism evidence="5 6">
    <name type="scientific">Halobacteriovorax marinus</name>
    <dbReference type="NCBI Taxonomy" id="97084"/>
    <lineage>
        <taxon>Bacteria</taxon>
        <taxon>Pseudomonadati</taxon>
        <taxon>Bdellovibrionota</taxon>
        <taxon>Bacteriovoracia</taxon>
        <taxon>Bacteriovoracales</taxon>
        <taxon>Halobacteriovoraceae</taxon>
        <taxon>Halobacteriovorax</taxon>
    </lineage>
</organism>
<dbReference type="AlphaFoldDB" id="A0A1Y5FCQ1"/>
<dbReference type="EMBL" id="MAAO01000002">
    <property type="protein sequence ID" value="OUR99981.1"/>
    <property type="molecule type" value="Genomic_DNA"/>
</dbReference>
<comment type="caution">
    <text evidence="5">The sequence shown here is derived from an EMBL/GenBank/DDBJ whole genome shotgun (WGS) entry which is preliminary data.</text>
</comment>
<keyword evidence="2" id="KW-0902">Two-component regulatory system</keyword>
<proteinExistence type="predicted"/>
<gene>
    <name evidence="5" type="ORF">A9Q84_02815</name>
</gene>
<dbReference type="SMART" id="SM00448">
    <property type="entry name" value="REC"/>
    <property type="match status" value="1"/>
</dbReference>
<evidence type="ECO:0000313" key="5">
    <source>
        <dbReference type="EMBL" id="OUR99981.1"/>
    </source>
</evidence>
<dbReference type="InterPro" id="IPR001789">
    <property type="entry name" value="Sig_transdc_resp-reg_receiver"/>
</dbReference>
<dbReference type="InterPro" id="IPR050595">
    <property type="entry name" value="Bact_response_regulator"/>
</dbReference>
<evidence type="ECO:0000256" key="2">
    <source>
        <dbReference type="ARBA" id="ARBA00023012"/>
    </source>
</evidence>
<dbReference type="PANTHER" id="PTHR44591:SF14">
    <property type="entry name" value="PROTEIN PILG"/>
    <property type="match status" value="1"/>
</dbReference>
<keyword evidence="1 3" id="KW-0597">Phosphoprotein</keyword>
<dbReference type="Gene3D" id="3.40.50.2300">
    <property type="match status" value="1"/>
</dbReference>
<name>A0A1Y5FCQ1_9BACT</name>
<sequence length="124" mass="13831">MTKNEISVLIVDDEPDLLEICADAFEMEDYKVYTALDGVKGLEAFMNNSVDVVISDSYMPEMNGLQLLKTIIDSEKEMPIFYLSTGAIDVTEDSLKEKGATGLISKPFDLDEILERVSNDLKAR</sequence>
<dbReference type="InterPro" id="IPR011006">
    <property type="entry name" value="CheY-like_superfamily"/>
</dbReference>
<dbReference type="PROSITE" id="PS50110">
    <property type="entry name" value="RESPONSE_REGULATORY"/>
    <property type="match status" value="1"/>
</dbReference>
<feature type="modified residue" description="4-aspartylphosphate" evidence="3">
    <location>
        <position position="56"/>
    </location>
</feature>
<evidence type="ECO:0000313" key="6">
    <source>
        <dbReference type="Proteomes" id="UP000196531"/>
    </source>
</evidence>
<dbReference type="Proteomes" id="UP000196531">
    <property type="component" value="Unassembled WGS sequence"/>
</dbReference>
<protein>
    <recommendedName>
        <fullName evidence="4">Response regulatory domain-containing protein</fullName>
    </recommendedName>
</protein>
<dbReference type="Pfam" id="PF00072">
    <property type="entry name" value="Response_reg"/>
    <property type="match status" value="1"/>
</dbReference>
<feature type="domain" description="Response regulatory" evidence="4">
    <location>
        <begin position="7"/>
        <end position="121"/>
    </location>
</feature>
<dbReference type="GO" id="GO:0000160">
    <property type="term" value="P:phosphorelay signal transduction system"/>
    <property type="evidence" value="ECO:0007669"/>
    <property type="project" value="UniProtKB-KW"/>
</dbReference>